<feature type="region of interest" description="Disordered" evidence="1">
    <location>
        <begin position="1"/>
        <end position="24"/>
    </location>
</feature>
<evidence type="ECO:0000313" key="2">
    <source>
        <dbReference type="EMBL" id="GBN08992.1"/>
    </source>
</evidence>
<protein>
    <submittedName>
        <fullName evidence="2">Uncharacterized protein</fullName>
    </submittedName>
</protein>
<dbReference type="Proteomes" id="UP000499080">
    <property type="component" value="Unassembled WGS sequence"/>
</dbReference>
<evidence type="ECO:0000313" key="3">
    <source>
        <dbReference type="Proteomes" id="UP000499080"/>
    </source>
</evidence>
<accession>A0A4Y2L389</accession>
<reference evidence="2 3" key="1">
    <citation type="journal article" date="2019" name="Sci. Rep.">
        <title>Orb-weaving spider Araneus ventricosus genome elucidates the spidroin gene catalogue.</title>
        <authorList>
            <person name="Kono N."/>
            <person name="Nakamura H."/>
            <person name="Ohtoshi R."/>
            <person name="Moran D.A.P."/>
            <person name="Shinohara A."/>
            <person name="Yoshida Y."/>
            <person name="Fujiwara M."/>
            <person name="Mori M."/>
            <person name="Tomita M."/>
            <person name="Arakawa K."/>
        </authorList>
    </citation>
    <scope>NUCLEOTIDE SEQUENCE [LARGE SCALE GENOMIC DNA]</scope>
</reference>
<comment type="caution">
    <text evidence="2">The sequence shown here is derived from an EMBL/GenBank/DDBJ whole genome shotgun (WGS) entry which is preliminary data.</text>
</comment>
<organism evidence="2 3">
    <name type="scientific">Araneus ventricosus</name>
    <name type="common">Orbweaver spider</name>
    <name type="synonym">Epeira ventricosa</name>
    <dbReference type="NCBI Taxonomy" id="182803"/>
    <lineage>
        <taxon>Eukaryota</taxon>
        <taxon>Metazoa</taxon>
        <taxon>Ecdysozoa</taxon>
        <taxon>Arthropoda</taxon>
        <taxon>Chelicerata</taxon>
        <taxon>Arachnida</taxon>
        <taxon>Araneae</taxon>
        <taxon>Araneomorphae</taxon>
        <taxon>Entelegynae</taxon>
        <taxon>Araneoidea</taxon>
        <taxon>Araneidae</taxon>
        <taxon>Araneus</taxon>
    </lineage>
</organism>
<proteinExistence type="predicted"/>
<sequence length="105" mass="12045">MADTQWNRVSNLEPAGPKAKTLSRHHRCPPLSFCYRTKFKKLEVLKQVFFESDFNNTGYGCLVVRSRLRDRMVPSSKPNFTEDPVWALCTLILTPGSNLLLWCGI</sequence>
<gene>
    <name evidence="2" type="ORF">AVEN_215968_1</name>
</gene>
<feature type="compositionally biased region" description="Polar residues" evidence="1">
    <location>
        <begin position="1"/>
        <end position="10"/>
    </location>
</feature>
<evidence type="ECO:0000256" key="1">
    <source>
        <dbReference type="SAM" id="MobiDB-lite"/>
    </source>
</evidence>
<keyword evidence="3" id="KW-1185">Reference proteome</keyword>
<dbReference type="AlphaFoldDB" id="A0A4Y2L389"/>
<dbReference type="EMBL" id="BGPR01005311">
    <property type="protein sequence ID" value="GBN08992.1"/>
    <property type="molecule type" value="Genomic_DNA"/>
</dbReference>
<name>A0A4Y2L389_ARAVE</name>